<feature type="compositionally biased region" description="Low complexity" evidence="1">
    <location>
        <begin position="672"/>
        <end position="704"/>
    </location>
</feature>
<gene>
    <name evidence="2" type="ORF">FFLO_00749</name>
</gene>
<dbReference type="Proteomes" id="UP000812966">
    <property type="component" value="Unassembled WGS sequence"/>
</dbReference>
<dbReference type="AlphaFoldDB" id="A0A8K0JQS5"/>
<dbReference type="EMBL" id="JABELV010000009">
    <property type="protein sequence ID" value="KAG7571237.1"/>
    <property type="molecule type" value="Genomic_DNA"/>
</dbReference>
<evidence type="ECO:0000313" key="2">
    <source>
        <dbReference type="EMBL" id="KAG7571237.1"/>
    </source>
</evidence>
<protein>
    <submittedName>
        <fullName evidence="2">Uncharacterized protein</fullName>
    </submittedName>
</protein>
<feature type="compositionally biased region" description="Basic and acidic residues" evidence="1">
    <location>
        <begin position="116"/>
        <end position="133"/>
    </location>
</feature>
<feature type="region of interest" description="Disordered" evidence="1">
    <location>
        <begin position="1"/>
        <end position="146"/>
    </location>
</feature>
<evidence type="ECO:0000313" key="3">
    <source>
        <dbReference type="Proteomes" id="UP000812966"/>
    </source>
</evidence>
<feature type="compositionally biased region" description="Basic residues" evidence="1">
    <location>
        <begin position="85"/>
        <end position="100"/>
    </location>
</feature>
<reference evidence="2" key="1">
    <citation type="submission" date="2020-04" db="EMBL/GenBank/DDBJ databases">
        <title>Analysis of mating type loci in Filobasidium floriforme.</title>
        <authorList>
            <person name="Nowrousian M."/>
        </authorList>
    </citation>
    <scope>NUCLEOTIDE SEQUENCE</scope>
    <source>
        <strain evidence="2">CBS 6242</strain>
    </source>
</reference>
<name>A0A8K0JQS5_9TREE</name>
<organism evidence="2 3">
    <name type="scientific">Filobasidium floriforme</name>
    <dbReference type="NCBI Taxonomy" id="5210"/>
    <lineage>
        <taxon>Eukaryota</taxon>
        <taxon>Fungi</taxon>
        <taxon>Dikarya</taxon>
        <taxon>Basidiomycota</taxon>
        <taxon>Agaricomycotina</taxon>
        <taxon>Tremellomycetes</taxon>
        <taxon>Filobasidiales</taxon>
        <taxon>Filobasidiaceae</taxon>
        <taxon>Filobasidium</taxon>
    </lineage>
</organism>
<proteinExistence type="predicted"/>
<feature type="compositionally biased region" description="Polar residues" evidence="1">
    <location>
        <begin position="105"/>
        <end position="115"/>
    </location>
</feature>
<feature type="compositionally biased region" description="Acidic residues" evidence="1">
    <location>
        <begin position="752"/>
        <end position="769"/>
    </location>
</feature>
<feature type="region of interest" description="Disordered" evidence="1">
    <location>
        <begin position="426"/>
        <end position="498"/>
    </location>
</feature>
<feature type="region of interest" description="Disordered" evidence="1">
    <location>
        <begin position="600"/>
        <end position="779"/>
    </location>
</feature>
<keyword evidence="3" id="KW-1185">Reference proteome</keyword>
<sequence>MPPTPKPMRDRPVTRSSATPSRLTLETPRKSSTQRSLRSTHQTPRTMLSSLTPTRTLRSDYTPSPSNGMKQPGSPLDPLVPRNSGSRRRAPPKRLRRTRSRTTSQTFLVSTPDRSLTQKDGDGDGRPSYHDPISRLNTPSRSSPDIKYTPLFAVPPPTESTGCSITEPAGATFKSNSYRSESTHPSLAGEATIWTANFPLKPFDNNTVTTMSSISTATISNADTGMGIGTGMGMAYPRAVTPQDILLHAATGISYESPLFYHDPLVTQLHDPFLTPLPPPHSPVEGISTPLSIHNGSGLGSDYPGVLVYEHNLNANDHFVDMQPSLDPNPGLGERGKELGLEPELDLYFCFSPLVKDMETFGSTPVGAYFQAAATEATKGSEAGLEGQLGGGKDAEMGWESEVGMGLSSAGGGTDMRLEVEMEMEDVRVSPGQGQGGEDSLGRNGRAAEEGADGTREGQDGKKEQLEVVQALPAEPTEGPETDSALLKSHPNVDPKSRIGTSTIMGLVDYPSPTPSPTFAQGATPAYMLGPVSASPVQEGEASDEQMRPEPYALAFAPARAEQAVIPEVIVGTTVSESIEQEELEIKDIVEPNAIQANIEGKKVSWPSDDPRDDSPLPGSGMEVDTEPGPRTEKVPTFKPTIHQLLGASEPTSDEELRAMIMKVPDKRYPSRRWPSATPTSSSSSSPRRPGTSFSTTKSNSSTKDTTDPHSPCLRTQVKRKRRPQPLQLRAPSRNPNAKPLVVKPHIHELLNEADEKEIDMQDVSDAESELTPLPEEIS</sequence>
<feature type="compositionally biased region" description="Basic and acidic residues" evidence="1">
    <location>
        <begin position="446"/>
        <end position="466"/>
    </location>
</feature>
<accession>A0A8K0JQS5</accession>
<evidence type="ECO:0000256" key="1">
    <source>
        <dbReference type="SAM" id="MobiDB-lite"/>
    </source>
</evidence>
<comment type="caution">
    <text evidence="2">The sequence shown here is derived from an EMBL/GenBank/DDBJ whole genome shotgun (WGS) entry which is preliminary data.</text>
</comment>
<feature type="compositionally biased region" description="Polar residues" evidence="1">
    <location>
        <begin position="14"/>
        <end position="69"/>
    </location>
</feature>